<evidence type="ECO:0000313" key="2">
    <source>
        <dbReference type="EMBL" id="AQK51082.1"/>
    </source>
</evidence>
<gene>
    <name evidence="2" type="ORF">ZEAMMB73_Zm00001d049693</name>
</gene>
<reference evidence="2" key="1">
    <citation type="submission" date="2015-12" db="EMBL/GenBank/DDBJ databases">
        <title>Update maize B73 reference genome by single molecule sequencing technologies.</title>
        <authorList>
            <consortium name="Maize Genome Sequencing Project"/>
            <person name="Ware D."/>
        </authorList>
    </citation>
    <scope>NUCLEOTIDE SEQUENCE</scope>
    <source>
        <tissue evidence="2">Seedling</tissue>
    </source>
</reference>
<dbReference type="AlphaFoldDB" id="K7TXI9"/>
<dbReference type="InParanoid" id="K7TXI9"/>
<protein>
    <submittedName>
        <fullName evidence="2">Uncharacterized protein</fullName>
    </submittedName>
</protein>
<organism evidence="2">
    <name type="scientific">Zea mays</name>
    <name type="common">Maize</name>
    <dbReference type="NCBI Taxonomy" id="4577"/>
    <lineage>
        <taxon>Eukaryota</taxon>
        <taxon>Viridiplantae</taxon>
        <taxon>Streptophyta</taxon>
        <taxon>Embryophyta</taxon>
        <taxon>Tracheophyta</taxon>
        <taxon>Spermatophyta</taxon>
        <taxon>Magnoliopsida</taxon>
        <taxon>Liliopsida</taxon>
        <taxon>Poales</taxon>
        <taxon>Poaceae</taxon>
        <taxon>PACMAD clade</taxon>
        <taxon>Panicoideae</taxon>
        <taxon>Andropogonodae</taxon>
        <taxon>Andropogoneae</taxon>
        <taxon>Tripsacinae</taxon>
        <taxon>Zea</taxon>
    </lineage>
</organism>
<dbReference type="HOGENOM" id="CLU_695155_0_0_1"/>
<dbReference type="ExpressionAtlas" id="K7TXI9">
    <property type="expression patterns" value="baseline and differential"/>
</dbReference>
<accession>K7TXI9</accession>
<feature type="compositionally biased region" description="Basic residues" evidence="1">
    <location>
        <begin position="152"/>
        <end position="161"/>
    </location>
</feature>
<evidence type="ECO:0000256" key="1">
    <source>
        <dbReference type="SAM" id="MobiDB-lite"/>
    </source>
</evidence>
<name>K7TXI9_MAIZE</name>
<dbReference type="EMBL" id="CM000780">
    <property type="protein sequence ID" value="AQK51082.1"/>
    <property type="molecule type" value="Genomic_DNA"/>
</dbReference>
<proteinExistence type="predicted"/>
<feature type="region of interest" description="Disordered" evidence="1">
    <location>
        <begin position="134"/>
        <end position="171"/>
    </location>
</feature>
<dbReference type="PaxDb" id="4577-GRMZM2G702411_P01"/>
<sequence length="397" mass="43371">MAGRLSAPVHRLPPVHAAQCSAEMQGGHSQMRAVVEGIVWSPTLVLTLVAVSAQRSHILIEATDHGFLLGSSYDCERQREVFKVTAWCSSPNSIPREFKLEIVDPVTTDGGMLRRSTVYPIRVSVKIIDRPNMLQSLQPSPPLAEDDPDQGRRRRRRRSRRSSFGITAPRKSSTAVVLPRLSVHQRLGPRVQSFVKEGVRVPRLPVHKRLGPLGIFNAEKGAFKKVKRVCIPKRRLKSSVSVWIPKTSSAFVSPLPAAVDDALLEATSSIVVTEDALAGSPSTVLCQEVIPVDVGACSEAAIISDAIGDVLATYPLSSQSRIPMVESELQDVTVYSGGVGLPIVESKLQDLHLMESSLTRNHLMSPSLLVYSRKRPQKIQLIDDIAENGSVGLQQML</sequence>